<dbReference type="Gene3D" id="3.40.630.30">
    <property type="match status" value="1"/>
</dbReference>
<dbReference type="Pfam" id="PF13527">
    <property type="entry name" value="Acetyltransf_9"/>
    <property type="match status" value="1"/>
</dbReference>
<gene>
    <name evidence="2" type="ORF">C7383_11047</name>
</gene>
<dbReference type="InterPro" id="IPR051554">
    <property type="entry name" value="Acetyltransferase_Eis"/>
</dbReference>
<dbReference type="InterPro" id="IPR016181">
    <property type="entry name" value="Acyl_CoA_acyltransferase"/>
</dbReference>
<evidence type="ECO:0000259" key="1">
    <source>
        <dbReference type="PROSITE" id="PS51186"/>
    </source>
</evidence>
<evidence type="ECO:0000313" key="2">
    <source>
        <dbReference type="EMBL" id="PWJ74009.1"/>
    </source>
</evidence>
<dbReference type="AlphaFoldDB" id="A0AB73T1L0"/>
<comment type="caution">
    <text evidence="2">The sequence shown here is derived from an EMBL/GenBank/DDBJ whole genome shotgun (WGS) entry which is preliminary data.</text>
</comment>
<dbReference type="PANTHER" id="PTHR37817">
    <property type="entry name" value="N-ACETYLTRANSFERASE EIS"/>
    <property type="match status" value="1"/>
</dbReference>
<dbReference type="InterPro" id="IPR036527">
    <property type="entry name" value="SCP2_sterol-bd_dom_sf"/>
</dbReference>
<protein>
    <submittedName>
        <fullName evidence="2">Acetyltransferase</fullName>
    </submittedName>
</protein>
<reference evidence="2 3" key="1">
    <citation type="submission" date="2018-05" db="EMBL/GenBank/DDBJ databases">
        <authorList>
            <person name="Goeker M."/>
            <person name="Huntemann M."/>
            <person name="Clum A."/>
            <person name="Pillay M."/>
            <person name="Palaniappan K."/>
            <person name="Varghese N."/>
            <person name="Mikhailova N."/>
            <person name="Stamatis D."/>
            <person name="Reddy T."/>
            <person name="Daum C."/>
            <person name="Shapiro N."/>
            <person name="Ivanova N."/>
            <person name="Kyrpides N."/>
            <person name="Woyke T."/>
        </authorList>
    </citation>
    <scope>NUCLEOTIDE SEQUENCE [LARGE SCALE GENOMIC DNA]</scope>
    <source>
        <strain evidence="2 3">DSM 26524</strain>
    </source>
</reference>
<dbReference type="RefSeq" id="WP_257497825.1">
    <property type="nucleotide sequence ID" value="NZ_JANKBI010000009.1"/>
</dbReference>
<dbReference type="EMBL" id="QGGY01000010">
    <property type="protein sequence ID" value="PWJ74009.1"/>
    <property type="molecule type" value="Genomic_DNA"/>
</dbReference>
<accession>A0AB73T1L0</accession>
<dbReference type="SUPFAM" id="SSF55729">
    <property type="entry name" value="Acyl-CoA N-acyltransferases (Nat)"/>
    <property type="match status" value="1"/>
</dbReference>
<keyword evidence="3" id="KW-1185">Reference proteome</keyword>
<dbReference type="PROSITE" id="PS51186">
    <property type="entry name" value="GNAT"/>
    <property type="match status" value="1"/>
</dbReference>
<dbReference type="Gene3D" id="3.30.1050.10">
    <property type="entry name" value="SCP2 sterol-binding domain"/>
    <property type="match status" value="1"/>
</dbReference>
<dbReference type="Proteomes" id="UP000245412">
    <property type="component" value="Unassembled WGS sequence"/>
</dbReference>
<proteinExistence type="predicted"/>
<name>A0AB73T1L0_9FIRM</name>
<dbReference type="PANTHER" id="PTHR37817:SF1">
    <property type="entry name" value="N-ACETYLTRANSFERASE EIS"/>
    <property type="match status" value="1"/>
</dbReference>
<dbReference type="GO" id="GO:0034069">
    <property type="term" value="F:aminoglycoside N-acetyltransferase activity"/>
    <property type="evidence" value="ECO:0007669"/>
    <property type="project" value="TreeGrafter"/>
</dbReference>
<evidence type="ECO:0000313" key="3">
    <source>
        <dbReference type="Proteomes" id="UP000245412"/>
    </source>
</evidence>
<sequence>MLRLKKLEKDENRRTRPLYEEIFTEDSKDFVDYYYHCKASENEIYVIEEYDSAREDQDEGEIVSMLHLNPYRLSVCGSEMDYHYIVAVATKERCRHQGMMKKLILTSLGEMYERKEPFTFLMPAAEAIYTPFGFRYMNCRKTAVVKRDRITEHSSVDGSQDLTAAEESGRFWCTVAGPGDLEALSSFSGQYLENNYDIYAVRSTQYCERLLKEQVSENGRIVLMKDGSGLAGYFLAPDKAVHPEDGLVEIREPAARKELLGLLLEAAAGWLDSCEKIRLLDFGDDLECVLAEEYSADIEDVPLMMGRIVHLETLMESLRTKKQVSFYVIVEDELLVQNSGAYYCTLGSTGSSCRRVTHREAREKGAPVVSAARLGEEIFKSKKIFLDETV</sequence>
<dbReference type="InterPro" id="IPR000182">
    <property type="entry name" value="GNAT_dom"/>
</dbReference>
<organism evidence="2 3">
    <name type="scientific">Murimonas intestini</name>
    <dbReference type="NCBI Taxonomy" id="1337051"/>
    <lineage>
        <taxon>Bacteria</taxon>
        <taxon>Bacillati</taxon>
        <taxon>Bacillota</taxon>
        <taxon>Clostridia</taxon>
        <taxon>Lachnospirales</taxon>
        <taxon>Lachnospiraceae</taxon>
        <taxon>Murimonas</taxon>
    </lineage>
</organism>
<feature type="domain" description="N-acetyltransferase" evidence="1">
    <location>
        <begin position="2"/>
        <end position="151"/>
    </location>
</feature>
<dbReference type="GO" id="GO:0030649">
    <property type="term" value="P:aminoglycoside antibiotic catabolic process"/>
    <property type="evidence" value="ECO:0007669"/>
    <property type="project" value="TreeGrafter"/>
</dbReference>